<feature type="binding site" evidence="16">
    <location>
        <begin position="260"/>
        <end position="265"/>
    </location>
    <ligand>
        <name>substrate</name>
    </ligand>
</feature>
<dbReference type="EC" id="3.2.1.141" evidence="4 13"/>
<dbReference type="InterPro" id="IPR013783">
    <property type="entry name" value="Ig-like_fold"/>
</dbReference>
<dbReference type="STRING" id="1172194.WQQ_04290"/>
<dbReference type="PANTHER" id="PTHR43651:SF11">
    <property type="entry name" value="MALTO-OLIGOSYLTREHALOSE TREHALOHYDROLASE"/>
    <property type="match status" value="1"/>
</dbReference>
<feature type="domain" description="Glycosyl hydrolase family 13 catalytic" evidence="18">
    <location>
        <begin position="115"/>
        <end position="466"/>
    </location>
</feature>
<evidence type="ECO:0000256" key="4">
    <source>
        <dbReference type="ARBA" id="ARBA00012268"/>
    </source>
</evidence>
<feature type="binding site" evidence="16">
    <location>
        <begin position="328"/>
        <end position="332"/>
    </location>
    <ligand>
        <name>substrate</name>
    </ligand>
</feature>
<dbReference type="SUPFAM" id="SSF51445">
    <property type="entry name" value="(Trans)glycosidases"/>
    <property type="match status" value="1"/>
</dbReference>
<dbReference type="OrthoDB" id="3236218at2"/>
<dbReference type="AlphaFoldDB" id="I7ZF00"/>
<gene>
    <name evidence="19" type="ORF">WQQ_04290</name>
</gene>
<evidence type="ECO:0000256" key="17">
    <source>
        <dbReference type="PIRSR" id="PIRSR006337-3"/>
    </source>
</evidence>
<evidence type="ECO:0000313" key="20">
    <source>
        <dbReference type="Proteomes" id="UP000003704"/>
    </source>
</evidence>
<dbReference type="Proteomes" id="UP000003704">
    <property type="component" value="Unassembled WGS sequence"/>
</dbReference>
<keyword evidence="20" id="KW-1185">Reference proteome</keyword>
<dbReference type="PIRSF" id="PIRSF006337">
    <property type="entry name" value="Trehalose_TreZ"/>
    <property type="match status" value="1"/>
</dbReference>
<dbReference type="GO" id="GO:0016301">
    <property type="term" value="F:kinase activity"/>
    <property type="evidence" value="ECO:0007669"/>
    <property type="project" value="UniProtKB-KW"/>
</dbReference>
<dbReference type="NCBIfam" id="TIGR02402">
    <property type="entry name" value="trehalose_TreZ"/>
    <property type="match status" value="1"/>
</dbReference>
<dbReference type="InterPro" id="IPR004193">
    <property type="entry name" value="Glyco_hydro_13_N"/>
</dbReference>
<evidence type="ECO:0000313" key="19">
    <source>
        <dbReference type="EMBL" id="EIT70292.1"/>
    </source>
</evidence>
<evidence type="ECO:0000256" key="3">
    <source>
        <dbReference type="ARBA" id="ARBA00008061"/>
    </source>
</evidence>
<evidence type="ECO:0000256" key="9">
    <source>
        <dbReference type="ARBA" id="ARBA00023295"/>
    </source>
</evidence>
<reference evidence="19 20" key="1">
    <citation type="journal article" date="2012" name="J. Bacteriol.">
        <title>Genome Sequence of n-Alkane-Degrading Hydrocarboniphaga effusa Strain AP103T (ATCC BAA-332T).</title>
        <authorList>
            <person name="Chang H.K."/>
            <person name="Zylstra G.J."/>
            <person name="Chae J.C."/>
        </authorList>
    </citation>
    <scope>NUCLEOTIDE SEQUENCE [LARGE SCALE GENOMIC DNA]</scope>
    <source>
        <strain evidence="19 20">AP103</strain>
    </source>
</reference>
<comment type="catalytic activity">
    <reaction evidence="12 14">
        <text>hydrolysis of (1-&gt;4)-alpha-D-glucosidic linkage in 4-alpha-D-[(1-&gt;4)-alpha-D-glucanosyl]n trehalose to yield trehalose and (1-&gt;4)-alpha-D-glucan.</text>
        <dbReference type="EC" id="3.2.1.141"/>
    </reaction>
</comment>
<evidence type="ECO:0000256" key="6">
    <source>
        <dbReference type="ARBA" id="ARBA00022490"/>
    </source>
</evidence>
<evidence type="ECO:0000256" key="16">
    <source>
        <dbReference type="PIRSR" id="PIRSR006337-2"/>
    </source>
</evidence>
<dbReference type="Pfam" id="PF11941">
    <property type="entry name" value="DUF3459"/>
    <property type="match status" value="1"/>
</dbReference>
<keyword evidence="6" id="KW-0963">Cytoplasm</keyword>
<dbReference type="InterPro" id="IPR012768">
    <property type="entry name" value="Trehalose_TreZ"/>
</dbReference>
<comment type="subcellular location">
    <subcellularLocation>
        <location evidence="1 15">Cytoplasm</location>
    </subcellularLocation>
</comment>
<keyword evidence="7 14" id="KW-0378">Hydrolase</keyword>
<evidence type="ECO:0000256" key="1">
    <source>
        <dbReference type="ARBA" id="ARBA00004496"/>
    </source>
</evidence>
<sequence>MKRYRRLPFGAEVTDDGVEFRLWAPGAEAVELVIEGGPTLPMRRGEDGFHELRTQQANAGTRYRYKIGDLLVPDPAARYQPQSLGGASEVVDARTFDWTDANWKGRPWHEHVLYELHVGSFSKRGDFDGVIGHFDHLLSLGVTTIEIMPVAECPGRWNWGYDGVLLYAVEERYGGPQGLKRLVDAAHAKGLSVMLDVVYNHFGPDGNYLHAYAPDFFTEKHKTPWGAGINFDDRHNEVVRSFFIENALYWLQEYHLDGLRFDAVHAIADDSKPDFVTELGTRIREVIPDRHVHLVLENDQNRSSVLGFGFGYAGAEQGLGPFTAQWNDDYHHVLRVAVTGNTSGYYADYANEPLKHVARVLAEGFAYQGEVSAHRDGARRGEPSKALPATAFVSFIQNHDQVGNHAYGWRLHHFASDEAIRAATAILLLGPQIPMLWMGQEWNCEQPFPFFCDFTGELADAVRKGRAEEFKSFPEFQSEEARKRIPDPLAASTFQSAVLDWSKLQQDSAKPWLALYRDLLTLRREHVSPLLAQGSAVGSASVDNGVLNVQWRFADAAVLQLVANLGDQPRTHGEGAVLGRTLYATARLEGRELPPWYVAVNRLDQEGAVG</sequence>
<keyword evidence="8" id="KW-0119">Carbohydrate metabolism</keyword>
<evidence type="ECO:0000259" key="18">
    <source>
        <dbReference type="SMART" id="SM00642"/>
    </source>
</evidence>
<dbReference type="Gene3D" id="3.20.20.80">
    <property type="entry name" value="Glycosidases"/>
    <property type="match status" value="1"/>
</dbReference>
<evidence type="ECO:0000256" key="12">
    <source>
        <dbReference type="ARBA" id="ARBA00034013"/>
    </source>
</evidence>
<dbReference type="CDD" id="cd11325">
    <property type="entry name" value="AmyAc_GTHase"/>
    <property type="match status" value="1"/>
</dbReference>
<dbReference type="GO" id="GO:0005992">
    <property type="term" value="P:trehalose biosynthetic process"/>
    <property type="evidence" value="ECO:0007669"/>
    <property type="project" value="UniProtKB-UniRule"/>
</dbReference>
<evidence type="ECO:0000256" key="14">
    <source>
        <dbReference type="PIRNR" id="PIRNR006337"/>
    </source>
</evidence>
<dbReference type="InterPro" id="IPR022567">
    <property type="entry name" value="DUF3459"/>
</dbReference>
<evidence type="ECO:0000256" key="11">
    <source>
        <dbReference type="ARBA" id="ARBA00033284"/>
    </source>
</evidence>
<comment type="pathway">
    <text evidence="2 14">Glycan biosynthesis; trehalose biosynthesis.</text>
</comment>
<dbReference type="InterPro" id="IPR017853">
    <property type="entry name" value="GH"/>
</dbReference>
<evidence type="ECO:0000256" key="5">
    <source>
        <dbReference type="ARBA" id="ARBA00015938"/>
    </source>
</evidence>
<evidence type="ECO:0000256" key="13">
    <source>
        <dbReference type="NCBIfam" id="TIGR02402"/>
    </source>
</evidence>
<evidence type="ECO:0000256" key="7">
    <source>
        <dbReference type="ARBA" id="ARBA00022801"/>
    </source>
</evidence>
<feature type="active site" description="Proton donor" evidence="15">
    <location>
        <position position="297"/>
    </location>
</feature>
<evidence type="ECO:0000256" key="15">
    <source>
        <dbReference type="PIRSR" id="PIRSR006337-1"/>
    </source>
</evidence>
<dbReference type="PANTHER" id="PTHR43651">
    <property type="entry name" value="1,4-ALPHA-GLUCAN-BRANCHING ENZYME"/>
    <property type="match status" value="1"/>
</dbReference>
<dbReference type="Gene3D" id="1.10.10.760">
    <property type="entry name" value="E-set domains of sugar-utilizing enzymes"/>
    <property type="match status" value="1"/>
</dbReference>
<protein>
    <recommendedName>
        <fullName evidence="5 13">Malto-oligosyltrehalose trehalohydrolase</fullName>
        <shortName evidence="14">MTHase</shortName>
        <ecNumber evidence="4 13">3.2.1.141</ecNumber>
    </recommendedName>
    <alternativeName>
        <fullName evidence="11 14">4-alpha-D-((1-&gt;4)-alpha-D-glucano)trehalose trehalohydrolase</fullName>
    </alternativeName>
    <alternativeName>
        <fullName evidence="10 14">Maltooligosyl trehalose trehalohydrolase</fullName>
    </alternativeName>
</protein>
<keyword evidence="19" id="KW-0418">Kinase</keyword>
<comment type="similarity">
    <text evidence="3 14">Belongs to the glycosyl hydrolase 13 family.</text>
</comment>
<keyword evidence="19" id="KW-0808">Transferase</keyword>
<proteinExistence type="inferred from homology"/>
<organism evidence="19 20">
    <name type="scientific">Hydrocarboniphaga effusa AP103</name>
    <dbReference type="NCBI Taxonomy" id="1172194"/>
    <lineage>
        <taxon>Bacteria</taxon>
        <taxon>Pseudomonadati</taxon>
        <taxon>Pseudomonadota</taxon>
        <taxon>Gammaproteobacteria</taxon>
        <taxon>Nevskiales</taxon>
        <taxon>Nevskiaceae</taxon>
        <taxon>Hydrocarboniphaga</taxon>
    </lineage>
</organism>
<dbReference type="PATRIC" id="fig|1172194.4.peg.408"/>
<name>I7ZF00_9GAMM</name>
<evidence type="ECO:0000256" key="8">
    <source>
        <dbReference type="ARBA" id="ARBA00023277"/>
    </source>
</evidence>
<dbReference type="InterPro" id="IPR044901">
    <property type="entry name" value="Trehalose_TreZ_E-set_sf"/>
</dbReference>
<accession>I7ZF00</accession>
<dbReference type="Pfam" id="PF02922">
    <property type="entry name" value="CBM_48"/>
    <property type="match status" value="1"/>
</dbReference>
<comment type="caution">
    <text evidence="19">The sequence shown here is derived from an EMBL/GenBank/DDBJ whole genome shotgun (WGS) entry which is preliminary data.</text>
</comment>
<feature type="active site" description="Nucleophile" evidence="15">
    <location>
        <position position="262"/>
    </location>
</feature>
<dbReference type="UniPathway" id="UPA00299"/>
<keyword evidence="9 14" id="KW-0326">Glycosidase</keyword>
<dbReference type="GO" id="GO:0005737">
    <property type="term" value="C:cytoplasm"/>
    <property type="evidence" value="ECO:0007669"/>
    <property type="project" value="UniProtKB-SubCell"/>
</dbReference>
<dbReference type="SUPFAM" id="SSF81296">
    <property type="entry name" value="E set domains"/>
    <property type="match status" value="1"/>
</dbReference>
<dbReference type="CDD" id="cd02853">
    <property type="entry name" value="E_set_MTHase_like_N"/>
    <property type="match status" value="1"/>
</dbReference>
<dbReference type="EMBL" id="AKGD01000001">
    <property type="protein sequence ID" value="EIT70292.1"/>
    <property type="molecule type" value="Genomic_DNA"/>
</dbReference>
<dbReference type="InterPro" id="IPR006047">
    <property type="entry name" value="GH13_cat_dom"/>
</dbReference>
<dbReference type="Gene3D" id="2.60.40.10">
    <property type="entry name" value="Immunoglobulins"/>
    <property type="match status" value="1"/>
</dbReference>
<evidence type="ECO:0000256" key="10">
    <source>
        <dbReference type="ARBA" id="ARBA00032057"/>
    </source>
</evidence>
<dbReference type="GO" id="GO:0033942">
    <property type="term" value="F:4-alpha-D-(1-&gt;4)-alpha-D-glucanotrehalose trehalohydrolase activity"/>
    <property type="evidence" value="ECO:0007669"/>
    <property type="project" value="UniProtKB-EC"/>
</dbReference>
<dbReference type="InterPro" id="IPR014756">
    <property type="entry name" value="Ig_E-set"/>
</dbReference>
<feature type="site" description="Transition state stabilizer" evidence="17">
    <location>
        <position position="400"/>
    </location>
</feature>
<dbReference type="RefSeq" id="WP_007183388.1">
    <property type="nucleotide sequence ID" value="NZ_AKGD01000001.1"/>
</dbReference>
<feature type="binding site" evidence="16">
    <location>
        <begin position="399"/>
        <end position="404"/>
    </location>
    <ligand>
        <name>substrate</name>
    </ligand>
</feature>
<dbReference type="Pfam" id="PF00128">
    <property type="entry name" value="Alpha-amylase"/>
    <property type="match status" value="1"/>
</dbReference>
<evidence type="ECO:0000256" key="2">
    <source>
        <dbReference type="ARBA" id="ARBA00005199"/>
    </source>
</evidence>
<dbReference type="SMART" id="SM00642">
    <property type="entry name" value="Aamy"/>
    <property type="match status" value="1"/>
</dbReference>